<keyword evidence="5" id="KW-0547">Nucleotide-binding</keyword>
<name>A0A6I6G689_9BACT</name>
<keyword evidence="6" id="KW-0067">ATP-binding</keyword>
<dbReference type="GO" id="GO:0005524">
    <property type="term" value="F:ATP binding"/>
    <property type="evidence" value="ECO:0007669"/>
    <property type="project" value="UniProtKB-KW"/>
</dbReference>
<organism evidence="9 10">
    <name type="scientific">Phnomibacter ginsenosidimutans</name>
    <dbReference type="NCBI Taxonomy" id="2676868"/>
    <lineage>
        <taxon>Bacteria</taxon>
        <taxon>Pseudomonadati</taxon>
        <taxon>Bacteroidota</taxon>
        <taxon>Chitinophagia</taxon>
        <taxon>Chitinophagales</taxon>
        <taxon>Chitinophagaceae</taxon>
        <taxon>Phnomibacter</taxon>
    </lineage>
</organism>
<keyword evidence="4" id="KW-0479">Metal-binding</keyword>
<dbReference type="InterPro" id="IPR041633">
    <property type="entry name" value="Polbeta"/>
</dbReference>
<evidence type="ECO:0000256" key="5">
    <source>
        <dbReference type="ARBA" id="ARBA00022741"/>
    </source>
</evidence>
<evidence type="ECO:0000313" key="9">
    <source>
        <dbReference type="EMBL" id="QGW27767.1"/>
    </source>
</evidence>
<dbReference type="Pfam" id="PF18765">
    <property type="entry name" value="Polbeta"/>
    <property type="match status" value="1"/>
</dbReference>
<dbReference type="RefSeq" id="WP_157477839.1">
    <property type="nucleotide sequence ID" value="NZ_CP046566.1"/>
</dbReference>
<dbReference type="PANTHER" id="PTHR33571:SF12">
    <property type="entry name" value="BSL3053 PROTEIN"/>
    <property type="match status" value="1"/>
</dbReference>
<dbReference type="KEGG" id="fls:GLV81_06385"/>
<keyword evidence="3" id="KW-0548">Nucleotidyltransferase</keyword>
<evidence type="ECO:0000256" key="4">
    <source>
        <dbReference type="ARBA" id="ARBA00022723"/>
    </source>
</evidence>
<dbReference type="GO" id="GO:0046872">
    <property type="term" value="F:metal ion binding"/>
    <property type="evidence" value="ECO:0007669"/>
    <property type="project" value="UniProtKB-KW"/>
</dbReference>
<evidence type="ECO:0000256" key="1">
    <source>
        <dbReference type="ARBA" id="ARBA00001946"/>
    </source>
</evidence>
<dbReference type="InterPro" id="IPR052038">
    <property type="entry name" value="Type-VII_TA_antitoxin"/>
</dbReference>
<comment type="cofactor">
    <cofactor evidence="1">
        <name>Mg(2+)</name>
        <dbReference type="ChEBI" id="CHEBI:18420"/>
    </cofactor>
</comment>
<protein>
    <submittedName>
        <fullName evidence="9">Nucleotidyltransferase</fullName>
    </submittedName>
</protein>
<evidence type="ECO:0000256" key="2">
    <source>
        <dbReference type="ARBA" id="ARBA00022679"/>
    </source>
</evidence>
<feature type="domain" description="Polymerase beta nucleotidyltransferase" evidence="8">
    <location>
        <begin position="11"/>
        <end position="101"/>
    </location>
</feature>
<evidence type="ECO:0000256" key="7">
    <source>
        <dbReference type="ARBA" id="ARBA00022842"/>
    </source>
</evidence>
<accession>A0A6I6G689</accession>
<evidence type="ECO:0000256" key="3">
    <source>
        <dbReference type="ARBA" id="ARBA00022695"/>
    </source>
</evidence>
<dbReference type="Proteomes" id="UP000426027">
    <property type="component" value="Chromosome"/>
</dbReference>
<proteinExistence type="predicted"/>
<evidence type="ECO:0000259" key="8">
    <source>
        <dbReference type="Pfam" id="PF18765"/>
    </source>
</evidence>
<evidence type="ECO:0000313" key="10">
    <source>
        <dbReference type="Proteomes" id="UP000426027"/>
    </source>
</evidence>
<keyword evidence="7" id="KW-0460">Magnesium</keyword>
<dbReference type="CDD" id="cd05403">
    <property type="entry name" value="NT_KNTase_like"/>
    <property type="match status" value="1"/>
</dbReference>
<keyword evidence="10" id="KW-1185">Reference proteome</keyword>
<dbReference type="Gene3D" id="3.30.460.10">
    <property type="entry name" value="Beta Polymerase, domain 2"/>
    <property type="match status" value="1"/>
</dbReference>
<evidence type="ECO:0000256" key="6">
    <source>
        <dbReference type="ARBA" id="ARBA00022840"/>
    </source>
</evidence>
<keyword evidence="2 9" id="KW-0808">Transferase</keyword>
<dbReference type="InterPro" id="IPR043519">
    <property type="entry name" value="NT_sf"/>
</dbReference>
<reference evidence="9 10" key="1">
    <citation type="submission" date="2019-11" db="EMBL/GenBank/DDBJ databases">
        <authorList>
            <person name="Im W.T."/>
        </authorList>
    </citation>
    <scope>NUCLEOTIDE SEQUENCE [LARGE SCALE GENOMIC DNA]</scope>
    <source>
        <strain evidence="9 10">SB-02</strain>
    </source>
</reference>
<dbReference type="SUPFAM" id="SSF81301">
    <property type="entry name" value="Nucleotidyltransferase"/>
    <property type="match status" value="1"/>
</dbReference>
<sequence length="103" mass="11844">MHPIIDNNKKAIIELCKQHGIASLCVFGSVLRNDFGPESDVDFLVSYVPDQSQLEKFDAFLSLKNNLEHLLKRDVDLLDAESIDNKYLRFFINQEKQLLYGEA</sequence>
<gene>
    <name evidence="9" type="ORF">GLV81_06385</name>
</gene>
<dbReference type="EMBL" id="CP046566">
    <property type="protein sequence ID" value="QGW27767.1"/>
    <property type="molecule type" value="Genomic_DNA"/>
</dbReference>
<dbReference type="AlphaFoldDB" id="A0A6I6G689"/>
<dbReference type="PANTHER" id="PTHR33571">
    <property type="entry name" value="SSL8005 PROTEIN"/>
    <property type="match status" value="1"/>
</dbReference>
<dbReference type="GO" id="GO:0016779">
    <property type="term" value="F:nucleotidyltransferase activity"/>
    <property type="evidence" value="ECO:0007669"/>
    <property type="project" value="UniProtKB-KW"/>
</dbReference>